<keyword evidence="5" id="KW-0963">Cytoplasm</keyword>
<feature type="domain" description="FAD dependent oxidoreductase" evidence="13">
    <location>
        <begin position="33"/>
        <end position="390"/>
    </location>
</feature>
<dbReference type="InterPro" id="IPR036188">
    <property type="entry name" value="FAD/NAD-bd_sf"/>
</dbReference>
<dbReference type="GO" id="GO:0004368">
    <property type="term" value="F:glycerol-3-phosphate dehydrogenase (quinone) activity"/>
    <property type="evidence" value="ECO:0007669"/>
    <property type="project" value="UniProtKB-EC"/>
</dbReference>
<comment type="catalytic activity">
    <reaction evidence="10 11">
        <text>a quinone + sn-glycerol 3-phosphate = dihydroxyacetone phosphate + a quinol</text>
        <dbReference type="Rhea" id="RHEA:18977"/>
        <dbReference type="ChEBI" id="CHEBI:24646"/>
        <dbReference type="ChEBI" id="CHEBI:57597"/>
        <dbReference type="ChEBI" id="CHEBI:57642"/>
        <dbReference type="ChEBI" id="CHEBI:132124"/>
        <dbReference type="EC" id="1.1.5.3"/>
    </reaction>
</comment>
<dbReference type="EMBL" id="FNSN01000003">
    <property type="protein sequence ID" value="SEB80138.1"/>
    <property type="molecule type" value="Genomic_DNA"/>
</dbReference>
<evidence type="ECO:0000256" key="5">
    <source>
        <dbReference type="ARBA" id="ARBA00022490"/>
    </source>
</evidence>
<dbReference type="GO" id="GO:0006071">
    <property type="term" value="P:glycerol metabolic process"/>
    <property type="evidence" value="ECO:0007669"/>
    <property type="project" value="UniProtKB-KW"/>
</dbReference>
<dbReference type="Gene3D" id="3.50.50.60">
    <property type="entry name" value="FAD/NAD(P)-binding domain"/>
    <property type="match status" value="1"/>
</dbReference>
<feature type="region of interest" description="Disordered" evidence="12">
    <location>
        <begin position="553"/>
        <end position="572"/>
    </location>
</feature>
<dbReference type="FunFam" id="1.10.8.870:FF:000003">
    <property type="entry name" value="Glycerol-3-phosphate dehydrogenase"/>
    <property type="match status" value="1"/>
</dbReference>
<sequence length="578" mass="63409">MSQNASSKVLGPEQRELSIEALKKTTEPGQELDILIVGGGVVGAGAALDAVTRGLKVGIVEQRDWASGTSSRSSKLIHGGLRYLEMLDFALVTEALQERGLLIQRIAPHLVRPVPFLYPLSKRFVERPYVGAGILLYDTLGMTSGNARGVPMHKHLTRRGTLKAAPSLKDDAMVGSIRYYDAQVDDARLVVNIIRTAAGYGAHAVNRMKVVEFLREGERVVGARLENMEDGSTFDVAAKQVVNATGVWTDETQALVTDRGQLKVRASKGIHLVVPRDRFQSTVGLILRTEKSVLFVIPWGRHWIIGTTDTDWKLDKAHPAASSKDIDYVLEHVNKVLKRPLTREDVEGVYAGLRPLLAGENDSTAKLSREHVVAHPVPGLVVVAGGKLTTYRVMAKDAVDEAVRGLDDRVAPSCTEGIPLLGAEGYKAAWNRRHRSADEAGIHVARVEHLLNRYGSETQELLDLIRERPELAEPLPGADDYLGAEVVFATTHEGARHVHDVLTRRTRISIESWDRGVSAVPVVARLMGEVLGWSPVQEESEVKHYLARVEAERLSQEQPDDESADAARIGVDDIIPLR</sequence>
<evidence type="ECO:0000313" key="15">
    <source>
        <dbReference type="EMBL" id="SEB80138.1"/>
    </source>
</evidence>
<organism evidence="15 16">
    <name type="scientific">Arthrobacter woluwensis</name>
    <dbReference type="NCBI Taxonomy" id="156980"/>
    <lineage>
        <taxon>Bacteria</taxon>
        <taxon>Bacillati</taxon>
        <taxon>Actinomycetota</taxon>
        <taxon>Actinomycetes</taxon>
        <taxon>Micrococcales</taxon>
        <taxon>Micrococcaceae</taxon>
        <taxon>Arthrobacter</taxon>
    </lineage>
</organism>
<accession>A0A1H4MBM8</accession>
<evidence type="ECO:0000259" key="14">
    <source>
        <dbReference type="Pfam" id="PF16901"/>
    </source>
</evidence>
<comment type="subcellular location">
    <subcellularLocation>
        <location evidence="2">Cytoplasm</location>
    </subcellularLocation>
</comment>
<feature type="domain" description="Alpha-glycerophosphate oxidase C-terminal" evidence="14">
    <location>
        <begin position="413"/>
        <end position="535"/>
    </location>
</feature>
<evidence type="ECO:0000256" key="9">
    <source>
        <dbReference type="ARBA" id="ARBA00023002"/>
    </source>
</evidence>
<dbReference type="Pfam" id="PF01266">
    <property type="entry name" value="DAO"/>
    <property type="match status" value="1"/>
</dbReference>
<dbReference type="SUPFAM" id="SSF51905">
    <property type="entry name" value="FAD/NAD(P)-binding domain"/>
    <property type="match status" value="1"/>
</dbReference>
<dbReference type="PRINTS" id="PR01001">
    <property type="entry name" value="FADG3PDH"/>
</dbReference>
<evidence type="ECO:0000256" key="12">
    <source>
        <dbReference type="SAM" id="MobiDB-lite"/>
    </source>
</evidence>
<protein>
    <recommendedName>
        <fullName evidence="4 11">Glycerol-3-phosphate dehydrogenase</fullName>
        <ecNumber evidence="4 11">1.1.5.3</ecNumber>
    </recommendedName>
</protein>
<dbReference type="GO" id="GO:0046168">
    <property type="term" value="P:glycerol-3-phosphate catabolic process"/>
    <property type="evidence" value="ECO:0007669"/>
    <property type="project" value="TreeGrafter"/>
</dbReference>
<evidence type="ECO:0000256" key="4">
    <source>
        <dbReference type="ARBA" id="ARBA00013029"/>
    </source>
</evidence>
<keyword evidence="8" id="KW-0274">FAD</keyword>
<gene>
    <name evidence="15" type="ORF">SAMN04489745_1285</name>
</gene>
<evidence type="ECO:0000256" key="2">
    <source>
        <dbReference type="ARBA" id="ARBA00004496"/>
    </source>
</evidence>
<dbReference type="InterPro" id="IPR031656">
    <property type="entry name" value="DAO_C"/>
</dbReference>
<proteinExistence type="inferred from homology"/>
<evidence type="ECO:0000256" key="3">
    <source>
        <dbReference type="ARBA" id="ARBA00007330"/>
    </source>
</evidence>
<dbReference type="GO" id="GO:0009331">
    <property type="term" value="C:glycerol-3-phosphate dehydrogenase (FAD) complex"/>
    <property type="evidence" value="ECO:0007669"/>
    <property type="project" value="UniProtKB-UniRule"/>
</dbReference>
<dbReference type="OrthoDB" id="9766796at2"/>
<dbReference type="Pfam" id="PF16901">
    <property type="entry name" value="DAO_C"/>
    <property type="match status" value="1"/>
</dbReference>
<dbReference type="Proteomes" id="UP000182652">
    <property type="component" value="Unassembled WGS sequence"/>
</dbReference>
<evidence type="ECO:0000256" key="10">
    <source>
        <dbReference type="ARBA" id="ARBA00049055"/>
    </source>
</evidence>
<dbReference type="PANTHER" id="PTHR11985:SF31">
    <property type="entry name" value="GLYCEROL-3-PHOSPHATE DEHYDROGENASE 2"/>
    <property type="match status" value="1"/>
</dbReference>
<evidence type="ECO:0000256" key="8">
    <source>
        <dbReference type="ARBA" id="ARBA00022827"/>
    </source>
</evidence>
<dbReference type="InterPro" id="IPR000447">
    <property type="entry name" value="G3P_DH_FAD-dep"/>
</dbReference>
<evidence type="ECO:0000313" key="16">
    <source>
        <dbReference type="Proteomes" id="UP000182652"/>
    </source>
</evidence>
<evidence type="ECO:0000256" key="6">
    <source>
        <dbReference type="ARBA" id="ARBA00022630"/>
    </source>
</evidence>
<dbReference type="Gene3D" id="1.10.8.870">
    <property type="entry name" value="Alpha-glycerophosphate oxidase, cap domain"/>
    <property type="match status" value="1"/>
</dbReference>
<dbReference type="InterPro" id="IPR038299">
    <property type="entry name" value="DAO_C_sf"/>
</dbReference>
<evidence type="ECO:0000256" key="1">
    <source>
        <dbReference type="ARBA" id="ARBA00001974"/>
    </source>
</evidence>
<evidence type="ECO:0000256" key="11">
    <source>
        <dbReference type="RuleBase" id="RU361217"/>
    </source>
</evidence>
<name>A0A1H4MBM8_9MICC</name>
<evidence type="ECO:0000259" key="13">
    <source>
        <dbReference type="Pfam" id="PF01266"/>
    </source>
</evidence>
<comment type="cofactor">
    <cofactor evidence="1 11">
        <name>FAD</name>
        <dbReference type="ChEBI" id="CHEBI:57692"/>
    </cofactor>
</comment>
<keyword evidence="6 11" id="KW-0285">Flavoprotein</keyword>
<comment type="similarity">
    <text evidence="3 11">Belongs to the FAD-dependent glycerol-3-phosphate dehydrogenase family.</text>
</comment>
<reference evidence="15 16" key="1">
    <citation type="submission" date="2016-10" db="EMBL/GenBank/DDBJ databases">
        <authorList>
            <person name="de Groot N.N."/>
        </authorList>
    </citation>
    <scope>NUCLEOTIDE SEQUENCE [LARGE SCALE GENOMIC DNA]</scope>
    <source>
        <strain evidence="15 16">DSM 10495</strain>
    </source>
</reference>
<dbReference type="PROSITE" id="PS00978">
    <property type="entry name" value="FAD_G3PDH_2"/>
    <property type="match status" value="1"/>
</dbReference>
<dbReference type="Gene3D" id="3.30.9.10">
    <property type="entry name" value="D-Amino Acid Oxidase, subunit A, domain 2"/>
    <property type="match status" value="1"/>
</dbReference>
<dbReference type="RefSeq" id="WP_066211381.1">
    <property type="nucleotide sequence ID" value="NZ_FNSN01000003.1"/>
</dbReference>
<dbReference type="SUPFAM" id="SSF54373">
    <property type="entry name" value="FAD-linked reductases, C-terminal domain"/>
    <property type="match status" value="1"/>
</dbReference>
<dbReference type="EC" id="1.1.5.3" evidence="4 11"/>
<dbReference type="PANTHER" id="PTHR11985">
    <property type="entry name" value="GLYCEROL-3-PHOSPHATE DEHYDROGENASE"/>
    <property type="match status" value="1"/>
</dbReference>
<keyword evidence="16" id="KW-1185">Reference proteome</keyword>
<dbReference type="PROSITE" id="PS00977">
    <property type="entry name" value="FAD_G3PDH_1"/>
    <property type="match status" value="1"/>
</dbReference>
<keyword evidence="9 11" id="KW-0560">Oxidoreductase</keyword>
<dbReference type="InterPro" id="IPR006076">
    <property type="entry name" value="FAD-dep_OxRdtase"/>
</dbReference>
<keyword evidence="7" id="KW-0319">Glycerol metabolism</keyword>
<evidence type="ECO:0000256" key="7">
    <source>
        <dbReference type="ARBA" id="ARBA00022798"/>
    </source>
</evidence>
<dbReference type="AlphaFoldDB" id="A0A1H4MBM8"/>
<dbReference type="STRING" id="156980.SAMN04489745_1285"/>